<keyword evidence="3" id="KW-0808">Transferase</keyword>
<dbReference type="InterPro" id="IPR012853">
    <property type="entry name" value="CPT"/>
</dbReference>
<gene>
    <name evidence="3" type="ORF">SAMN05428998_12247</name>
</gene>
<proteinExistence type="predicted"/>
<dbReference type="RefSeq" id="WP_085124892.1">
    <property type="nucleotide sequence ID" value="NZ_FWZX01000022.1"/>
</dbReference>
<dbReference type="EMBL" id="FWZX01000022">
    <property type="protein sequence ID" value="SMF58722.1"/>
    <property type="molecule type" value="Genomic_DNA"/>
</dbReference>
<dbReference type="Pfam" id="PF07931">
    <property type="entry name" value="CPT"/>
    <property type="match status" value="1"/>
</dbReference>
<dbReference type="PIRSF" id="PIRSF007531">
    <property type="entry name" value="CPT"/>
    <property type="match status" value="1"/>
</dbReference>
<organism evidence="3 4">
    <name type="scientific">Tistlia consotensis USBA 355</name>
    <dbReference type="NCBI Taxonomy" id="560819"/>
    <lineage>
        <taxon>Bacteria</taxon>
        <taxon>Pseudomonadati</taxon>
        <taxon>Pseudomonadota</taxon>
        <taxon>Alphaproteobacteria</taxon>
        <taxon>Rhodospirillales</taxon>
        <taxon>Rhodovibrionaceae</taxon>
        <taxon>Tistlia</taxon>
    </lineage>
</organism>
<dbReference type="AlphaFoldDB" id="A0A1Y6CDW9"/>
<reference evidence="3 4" key="1">
    <citation type="submission" date="2017-04" db="EMBL/GenBank/DDBJ databases">
        <authorList>
            <person name="Afonso C.L."/>
            <person name="Miller P.J."/>
            <person name="Scott M.A."/>
            <person name="Spackman E."/>
            <person name="Goraichik I."/>
            <person name="Dimitrov K.M."/>
            <person name="Suarez D.L."/>
            <person name="Swayne D.E."/>
        </authorList>
    </citation>
    <scope>NUCLEOTIDE SEQUENCE [LARGE SCALE GENOMIC DNA]</scope>
    <source>
        <strain evidence="3 4">USBA 355</strain>
    </source>
</reference>
<feature type="binding site" evidence="2">
    <location>
        <begin position="16"/>
        <end position="23"/>
    </location>
    <ligand>
        <name>ATP</name>
        <dbReference type="ChEBI" id="CHEBI:30616"/>
    </ligand>
</feature>
<dbReference type="Gene3D" id="3.40.50.300">
    <property type="entry name" value="P-loop containing nucleotide triphosphate hydrolases"/>
    <property type="match status" value="1"/>
</dbReference>
<accession>A0A1Y6CDW9</accession>
<dbReference type="InterPro" id="IPR027417">
    <property type="entry name" value="P-loop_NTPase"/>
</dbReference>
<feature type="active site" evidence="1">
    <location>
        <position position="43"/>
    </location>
</feature>
<protein>
    <submittedName>
        <fullName evidence="3">Chloramphenicol 3-O phosphotransferase</fullName>
    </submittedName>
</protein>
<keyword evidence="4" id="KW-1185">Reference proteome</keyword>
<dbReference type="GO" id="GO:0016740">
    <property type="term" value="F:transferase activity"/>
    <property type="evidence" value="ECO:0007669"/>
    <property type="project" value="UniProtKB-KW"/>
</dbReference>
<dbReference type="Proteomes" id="UP000192917">
    <property type="component" value="Unassembled WGS sequence"/>
</dbReference>
<sequence length="189" mass="20014">MTRPASGPGRILLLNGSSSAGKSSIAKALQEIAAEPWLHVAMDDFLDMLPAACWGHAQGVVFEPVEEAGAAALAVRSGPVAERALTGMREAVAALARAGNDLIVDEVLLGGAAADYRARLAGLEVRWIGVFAPLAVLEARERARGDRRLGLARWQHERVHEGVDYDLTVGSAAATPLDCARLIKERFGL</sequence>
<evidence type="ECO:0000256" key="2">
    <source>
        <dbReference type="PIRSR" id="PIRSR007531-2"/>
    </source>
</evidence>
<evidence type="ECO:0000313" key="4">
    <source>
        <dbReference type="Proteomes" id="UP000192917"/>
    </source>
</evidence>
<name>A0A1Y6CDW9_9PROT</name>
<dbReference type="GO" id="GO:0005524">
    <property type="term" value="F:ATP binding"/>
    <property type="evidence" value="ECO:0007669"/>
    <property type="project" value="InterPro"/>
</dbReference>
<evidence type="ECO:0000313" key="3">
    <source>
        <dbReference type="EMBL" id="SMF58722.1"/>
    </source>
</evidence>
<evidence type="ECO:0000256" key="1">
    <source>
        <dbReference type="PIRSR" id="PIRSR007531-1"/>
    </source>
</evidence>
<dbReference type="STRING" id="560819.SAMN05428998_12247"/>
<dbReference type="SUPFAM" id="SSF52540">
    <property type="entry name" value="P-loop containing nucleoside triphosphate hydrolases"/>
    <property type="match status" value="1"/>
</dbReference>